<dbReference type="InterPro" id="IPR017850">
    <property type="entry name" value="Alkaline_phosphatase_core_sf"/>
</dbReference>
<reference evidence="11" key="1">
    <citation type="submission" date="2018-11" db="EMBL/GenBank/DDBJ databases">
        <title>Proposal to divide the Flavobacteriaceae and reorganize its genera based on Amino Acid Identity values calculated from whole genome sequences.</title>
        <authorList>
            <person name="Nicholson A.C."/>
            <person name="Gulvik C.A."/>
            <person name="Whitney A.M."/>
            <person name="Humrighouse B.W."/>
            <person name="Bell M."/>
            <person name="Holmes B."/>
            <person name="Steigerwalt A.G."/>
            <person name="Villarma A."/>
            <person name="Sheth M."/>
            <person name="Batra D."/>
            <person name="Pryor J."/>
            <person name="Bernardet J.-F."/>
            <person name="Hugo C."/>
            <person name="Kampfer P."/>
            <person name="Newman J.D."/>
            <person name="McQuiston J.R."/>
        </authorList>
    </citation>
    <scope>NUCLEOTIDE SEQUENCE [LARGE SCALE GENOMIC DNA]</scope>
    <source>
        <strain evidence="11">G0081</strain>
    </source>
</reference>
<dbReference type="PANTHER" id="PTHR30443:SF4">
    <property type="entry name" value="PHOSPHOETHANOLAMINE TRANSFERASE OPGE-RELATED"/>
    <property type="match status" value="1"/>
</dbReference>
<protein>
    <submittedName>
        <fullName evidence="10">Phosphoethanolamine transferase</fullName>
    </submittedName>
</protein>
<evidence type="ECO:0000256" key="5">
    <source>
        <dbReference type="ARBA" id="ARBA00022989"/>
    </source>
</evidence>
<dbReference type="AlphaFoldDB" id="A0A3G8XNK6"/>
<accession>A0A3G8XNK6</accession>
<dbReference type="SUPFAM" id="SSF53649">
    <property type="entry name" value="Alkaline phosphatase-like"/>
    <property type="match status" value="1"/>
</dbReference>
<organism evidence="10 11">
    <name type="scientific">Kaistella carnis</name>
    <dbReference type="NCBI Taxonomy" id="1241979"/>
    <lineage>
        <taxon>Bacteria</taxon>
        <taxon>Pseudomonadati</taxon>
        <taxon>Bacteroidota</taxon>
        <taxon>Flavobacteriia</taxon>
        <taxon>Flavobacteriales</taxon>
        <taxon>Weeksellaceae</taxon>
        <taxon>Chryseobacterium group</taxon>
        <taxon>Kaistella</taxon>
    </lineage>
</organism>
<dbReference type="OrthoDB" id="9786870at2"/>
<feature type="transmembrane region" description="Helical" evidence="8">
    <location>
        <begin position="110"/>
        <end position="132"/>
    </location>
</feature>
<dbReference type="GO" id="GO:0005886">
    <property type="term" value="C:plasma membrane"/>
    <property type="evidence" value="ECO:0007669"/>
    <property type="project" value="UniProtKB-SubCell"/>
</dbReference>
<evidence type="ECO:0000256" key="2">
    <source>
        <dbReference type="ARBA" id="ARBA00022475"/>
    </source>
</evidence>
<keyword evidence="11" id="KW-1185">Reference proteome</keyword>
<name>A0A3G8XNK6_9FLAO</name>
<evidence type="ECO:0000256" key="8">
    <source>
        <dbReference type="SAM" id="Phobius"/>
    </source>
</evidence>
<dbReference type="CDD" id="cd16017">
    <property type="entry name" value="LptA"/>
    <property type="match status" value="1"/>
</dbReference>
<keyword evidence="3 10" id="KW-0808">Transferase</keyword>
<evidence type="ECO:0000259" key="9">
    <source>
        <dbReference type="Pfam" id="PF00884"/>
    </source>
</evidence>
<sequence length="497" mass="56475">MKKTILLLALVTILYLLGFFLAFSYLFEALTPGKLLDLSRNIVEYSVMFVSLIIFCSVLLKNKFTSVIAYILIFLATLNFGLSIGAALIYKSDVNIGMILSIMDTNINEAVSMSTMFILPSVIGLIMLALSIHCAITIKNTIRLNWKTAVISSLWILMPFIFFMKHKYISNKGGGKMIKNVFYLSNYIDQSLQIRKESEEISAVQPSFDVQKIDEGVQNIILIIGESARKQNFSLYGYHKKTTPYEDAEKKNMLLFENAVSPAGITNLSVPLVLSTVEPSEFQAHFNKISDNIINLSNHVGYKTSWISMQGAARGITSIANMAAYKKWLNGYDEVSISHFKEIYNPKTKNLVVIHLNGSHPNPCDRIPPEEKSDKLNCYDQSIQYTDKLLGQVFKFSKKNNTVVIYFSDHGVKIKGNKFLHTDSKESTQVPFFIWYSDDIADKYREIGTVNQVTQTTKIFPLISRFMGLKEPEKYKDERLKYLKLDLSVIPYSELKE</sequence>
<evidence type="ECO:0000256" key="3">
    <source>
        <dbReference type="ARBA" id="ARBA00022679"/>
    </source>
</evidence>
<dbReference type="Gene3D" id="3.40.720.10">
    <property type="entry name" value="Alkaline Phosphatase, subunit A"/>
    <property type="match status" value="1"/>
</dbReference>
<evidence type="ECO:0000313" key="10">
    <source>
        <dbReference type="EMBL" id="AZI33347.1"/>
    </source>
</evidence>
<dbReference type="PANTHER" id="PTHR30443">
    <property type="entry name" value="INNER MEMBRANE PROTEIN"/>
    <property type="match status" value="1"/>
</dbReference>
<proteinExistence type="inferred from homology"/>
<dbReference type="Pfam" id="PF00884">
    <property type="entry name" value="Sulfatase"/>
    <property type="match status" value="1"/>
</dbReference>
<gene>
    <name evidence="10" type="ORF">EIB73_09205</name>
</gene>
<evidence type="ECO:0000256" key="6">
    <source>
        <dbReference type="ARBA" id="ARBA00023136"/>
    </source>
</evidence>
<keyword evidence="4 8" id="KW-0812">Transmembrane</keyword>
<keyword evidence="5 8" id="KW-1133">Transmembrane helix</keyword>
<evidence type="ECO:0000256" key="4">
    <source>
        <dbReference type="ARBA" id="ARBA00022692"/>
    </source>
</evidence>
<feature type="transmembrane region" description="Helical" evidence="8">
    <location>
        <begin position="144"/>
        <end position="164"/>
    </location>
</feature>
<keyword evidence="6 8" id="KW-0472">Membrane</keyword>
<dbReference type="RefSeq" id="WP_125024729.1">
    <property type="nucleotide sequence ID" value="NZ_CP034159.1"/>
</dbReference>
<feature type="transmembrane region" description="Helical" evidence="8">
    <location>
        <begin position="67"/>
        <end position="90"/>
    </location>
</feature>
<evidence type="ECO:0000256" key="7">
    <source>
        <dbReference type="ARBA" id="ARBA00038481"/>
    </source>
</evidence>
<dbReference type="GO" id="GO:0016776">
    <property type="term" value="F:phosphotransferase activity, phosphate group as acceptor"/>
    <property type="evidence" value="ECO:0007669"/>
    <property type="project" value="TreeGrafter"/>
</dbReference>
<dbReference type="InterPro" id="IPR040423">
    <property type="entry name" value="PEA_transferase"/>
</dbReference>
<comment type="subcellular location">
    <subcellularLocation>
        <location evidence="1">Cell membrane</location>
        <topology evidence="1">Multi-pass membrane protein</topology>
    </subcellularLocation>
</comment>
<evidence type="ECO:0000313" key="11">
    <source>
        <dbReference type="Proteomes" id="UP000270185"/>
    </source>
</evidence>
<dbReference type="InterPro" id="IPR058130">
    <property type="entry name" value="PEA_transf_C"/>
</dbReference>
<feature type="transmembrane region" description="Helical" evidence="8">
    <location>
        <begin position="42"/>
        <end position="60"/>
    </location>
</feature>
<dbReference type="InterPro" id="IPR000917">
    <property type="entry name" value="Sulfatase_N"/>
</dbReference>
<feature type="domain" description="Sulfatase N-terminal" evidence="9">
    <location>
        <begin position="218"/>
        <end position="467"/>
    </location>
</feature>
<comment type="similarity">
    <text evidence="7">Belongs to the phosphoethanolamine transferase family.</text>
</comment>
<feature type="transmembrane region" description="Helical" evidence="8">
    <location>
        <begin position="7"/>
        <end position="27"/>
    </location>
</feature>
<keyword evidence="2" id="KW-1003">Cell membrane</keyword>
<evidence type="ECO:0000256" key="1">
    <source>
        <dbReference type="ARBA" id="ARBA00004651"/>
    </source>
</evidence>
<dbReference type="KEGG" id="ccas:EIB73_09205"/>
<dbReference type="Proteomes" id="UP000270185">
    <property type="component" value="Chromosome"/>
</dbReference>
<dbReference type="EMBL" id="CP034159">
    <property type="protein sequence ID" value="AZI33347.1"/>
    <property type="molecule type" value="Genomic_DNA"/>
</dbReference>
<dbReference type="GO" id="GO:0009244">
    <property type="term" value="P:lipopolysaccharide core region biosynthetic process"/>
    <property type="evidence" value="ECO:0007669"/>
    <property type="project" value="TreeGrafter"/>
</dbReference>